<dbReference type="EMBL" id="CP097562">
    <property type="protein sequence ID" value="USF23934.1"/>
    <property type="molecule type" value="Genomic_DNA"/>
</dbReference>
<gene>
    <name evidence="1" type="ORF">N508_001007</name>
</gene>
<evidence type="ECO:0000313" key="2">
    <source>
        <dbReference type="Proteomes" id="UP000017429"/>
    </source>
</evidence>
<reference evidence="1" key="2">
    <citation type="submission" date="2022-05" db="EMBL/GenBank/DDBJ databases">
        <authorList>
            <person name="Proctor A.L."/>
            <person name="Phillips G.J."/>
            <person name="Wannemuehler M.J."/>
        </authorList>
    </citation>
    <scope>NUCLEOTIDE SEQUENCE</scope>
    <source>
        <strain evidence="1">ASF457</strain>
    </source>
</reference>
<evidence type="ECO:0000313" key="1">
    <source>
        <dbReference type="EMBL" id="USF23934.1"/>
    </source>
</evidence>
<reference evidence="1" key="3">
    <citation type="submission" date="2022-06" db="EMBL/GenBank/DDBJ databases">
        <title>Resources to Facilitate Use of the Altered Schaedler Flora (ASF) Mouse Model to Study Microbiome Function.</title>
        <authorList>
            <person name="Proctor A."/>
            <person name="Parvinroo S."/>
            <person name="Richie T."/>
            <person name="Jia X."/>
            <person name="Lee S.T.M."/>
            <person name="Karp P.D."/>
            <person name="Paley S."/>
            <person name="Kostic A.D."/>
            <person name="Pierre J.F."/>
            <person name="Wannemuehler M.J."/>
            <person name="Phillips G.J."/>
        </authorList>
    </citation>
    <scope>NUCLEOTIDE SEQUENCE</scope>
    <source>
        <strain evidence="1">ASF457</strain>
    </source>
</reference>
<name>A0AA97LP08_9BACT</name>
<dbReference type="KEGG" id="msch:N508_001007"/>
<accession>A0AA97LP08</accession>
<sequence>MRKSLINIILVVFLFLAVPAYSYVGDSYVTPDSWSRHVNANGIKASLNGLSFGDTGILKIGLTTRAAFKFGEDEDWSIYQYARLRLSETKLGQGTVNVNLNIRGAYDSLPDIGGSTMDGQSSSYSGNSYNQFYDGLYTSRKYDEYTRLNGKYDGNFRIYQANVEFKGVVPYTDITAGRIYLNNLDMYKIDGGSFHFDTCDYFKLDIYGGLPVSYYSNLKTSLIGAAIEVPVTISGTKIRAEYNYFIHEDGGDFNTHTARGRIDQSLSFPDIISSNIYLEGAIIGKAMLYEAGLDANIDISRTGISAYIAGQYDKNKGDINPYISMYENMLGGSSEYVMGGVMVTQGITDYLVLGIGWETRFNFSESYGDRDYQRVFGNIDLVGLLHKNNYLSLIVDWYDVAAYKRQDSNSKVMGGFRITQVFTDRLEAWAGVNVQNYQYRNSPIKSYPQYGEDMVSLQDRNENTTMAYIGAMYRPIDWCVLQVDYSYEYADLFKSADLQPDIHTLSIWANFIW</sequence>
<keyword evidence="2" id="KW-1185">Reference proteome</keyword>
<proteinExistence type="predicted"/>
<dbReference type="Proteomes" id="UP000017429">
    <property type="component" value="Chromosome"/>
</dbReference>
<dbReference type="AlphaFoldDB" id="A0AA97LP08"/>
<organism evidence="1 2">
    <name type="scientific">Mucispirillum schaedleri ASF457</name>
    <dbReference type="NCBI Taxonomy" id="1379858"/>
    <lineage>
        <taxon>Bacteria</taxon>
        <taxon>Pseudomonadati</taxon>
        <taxon>Deferribacterota</taxon>
        <taxon>Deferribacteres</taxon>
        <taxon>Deferribacterales</taxon>
        <taxon>Mucispirillaceae</taxon>
        <taxon>Mucispirillum</taxon>
    </lineage>
</organism>
<dbReference type="RefSeq" id="WP_251930671.1">
    <property type="nucleotide sequence ID" value="NZ_CP097562.1"/>
</dbReference>
<protein>
    <submittedName>
        <fullName evidence="1">Uncharacterized protein</fullName>
    </submittedName>
</protein>
<reference evidence="1" key="1">
    <citation type="journal article" date="2014" name="Genome Announc.">
        <title>Draft genome sequences of the altered schaedler flora, a defined bacterial community from gnotobiotic mice.</title>
        <authorList>
            <person name="Wannemuehler M.J."/>
            <person name="Overstreet A.M."/>
            <person name="Ward D.V."/>
            <person name="Phillips G.J."/>
        </authorList>
    </citation>
    <scope>NUCLEOTIDE SEQUENCE</scope>
    <source>
        <strain evidence="1">ASF457</strain>
    </source>
</reference>